<dbReference type="Pfam" id="PF00114">
    <property type="entry name" value="Pilin"/>
    <property type="match status" value="1"/>
</dbReference>
<dbReference type="GO" id="GO:0009289">
    <property type="term" value="C:pilus"/>
    <property type="evidence" value="ECO:0007669"/>
    <property type="project" value="InterPro"/>
</dbReference>
<dbReference type="EMBL" id="JAGJWT010000001">
    <property type="protein sequence ID" value="MBS9339741.1"/>
    <property type="molecule type" value="Genomic_DNA"/>
</dbReference>
<keyword evidence="6" id="KW-0281">Fimbrium</keyword>
<evidence type="ECO:0000256" key="3">
    <source>
        <dbReference type="ARBA" id="ARBA00022481"/>
    </source>
</evidence>
<dbReference type="PANTHER" id="PTHR30093">
    <property type="entry name" value="GENERAL SECRETION PATHWAY PROTEIN G"/>
    <property type="match status" value="1"/>
</dbReference>
<evidence type="ECO:0000256" key="5">
    <source>
        <dbReference type="ARBA" id="ARBA00023157"/>
    </source>
</evidence>
<reference evidence="8" key="1">
    <citation type="submission" date="2021-04" db="EMBL/GenBank/DDBJ databases">
        <title>Genomic characterization of endocarditis-associated Neisseria elongata subsp. nitroreducens.</title>
        <authorList>
            <person name="Schorner M."/>
            <person name="Passarelli-Araujo H."/>
            <person name="Scheffer M."/>
            <person name="Barazzetti F."/>
            <person name="Martins J."/>
            <person name="Machado H."/>
            <person name="Palmeiro J."/>
            <person name="Bazzo M."/>
        </authorList>
    </citation>
    <scope>NUCLEOTIDE SEQUENCE</scope>
    <source>
        <strain evidence="8">Nel_M001</strain>
    </source>
</reference>
<keyword evidence="7" id="KW-0812">Transmembrane</keyword>
<keyword evidence="7" id="KW-1133">Transmembrane helix</keyword>
<evidence type="ECO:0000313" key="8">
    <source>
        <dbReference type="EMBL" id="MBS9339741.1"/>
    </source>
</evidence>
<dbReference type="PANTHER" id="PTHR30093:SF34">
    <property type="entry name" value="PREPILIN PEPTIDASE-DEPENDENT PROTEIN D"/>
    <property type="match status" value="1"/>
</dbReference>
<dbReference type="SUPFAM" id="SSF54523">
    <property type="entry name" value="Pili subunits"/>
    <property type="match status" value="1"/>
</dbReference>
<dbReference type="InterPro" id="IPR001082">
    <property type="entry name" value="Pilin"/>
</dbReference>
<dbReference type="Proteomes" id="UP000708805">
    <property type="component" value="Unassembled WGS sequence"/>
</dbReference>
<dbReference type="InterPro" id="IPR045584">
    <property type="entry name" value="Pilin-like"/>
</dbReference>
<dbReference type="NCBIfam" id="TIGR02532">
    <property type="entry name" value="IV_pilin_GFxxxE"/>
    <property type="match status" value="1"/>
</dbReference>
<evidence type="ECO:0000256" key="6">
    <source>
        <dbReference type="RuleBase" id="RU000389"/>
    </source>
</evidence>
<name>A0A9X0ZRD2_NEIEL</name>
<evidence type="ECO:0000256" key="1">
    <source>
        <dbReference type="ARBA" id="ARBA00005233"/>
    </source>
</evidence>
<dbReference type="PROSITE" id="PS00409">
    <property type="entry name" value="PROKAR_NTER_METHYL"/>
    <property type="match status" value="1"/>
</dbReference>
<keyword evidence="5" id="KW-1015">Disulfide bond</keyword>
<evidence type="ECO:0000256" key="7">
    <source>
        <dbReference type="SAM" id="Phobius"/>
    </source>
</evidence>
<gene>
    <name evidence="8" type="ORF">J8641_02660</name>
</gene>
<evidence type="ECO:0000313" key="9">
    <source>
        <dbReference type="Proteomes" id="UP000708805"/>
    </source>
</evidence>
<dbReference type="RefSeq" id="WP_214037243.1">
    <property type="nucleotide sequence ID" value="NZ_JAGJWT010000001.1"/>
</dbReference>
<proteinExistence type="inferred from homology"/>
<comment type="subunit">
    <text evidence="2">The pili are polar flexible filaments of about 5.4 nanometers diameter and 2.5 micrometers average length; they consist of only a single polypeptide chain arranged in a helical configuration of five subunits per turn in the assembled pilus.</text>
</comment>
<keyword evidence="4" id="KW-0130">Cell adhesion</keyword>
<dbReference type="InterPro" id="IPR012902">
    <property type="entry name" value="N_methyl_site"/>
</dbReference>
<evidence type="ECO:0000256" key="4">
    <source>
        <dbReference type="ARBA" id="ARBA00022889"/>
    </source>
</evidence>
<dbReference type="GO" id="GO:0007155">
    <property type="term" value="P:cell adhesion"/>
    <property type="evidence" value="ECO:0007669"/>
    <property type="project" value="UniProtKB-KW"/>
</dbReference>
<keyword evidence="7" id="KW-0472">Membrane</keyword>
<dbReference type="Pfam" id="PF07963">
    <property type="entry name" value="N_methyl"/>
    <property type="match status" value="1"/>
</dbReference>
<keyword evidence="3" id="KW-0488">Methylation</keyword>
<organism evidence="8 9">
    <name type="scientific">Neisseria elongata subsp. nitroreducens</name>
    <dbReference type="NCBI Taxonomy" id="90367"/>
    <lineage>
        <taxon>Bacteria</taxon>
        <taxon>Pseudomonadati</taxon>
        <taxon>Pseudomonadota</taxon>
        <taxon>Betaproteobacteria</taxon>
        <taxon>Neisseriales</taxon>
        <taxon>Neisseriaceae</taxon>
        <taxon>Neisseria</taxon>
    </lineage>
</organism>
<comment type="caution">
    <text evidence="8">The sequence shown here is derived from an EMBL/GenBank/DDBJ whole genome shotgun (WGS) entry which is preliminary data.</text>
</comment>
<comment type="similarity">
    <text evidence="1 6">Belongs to the N-Me-Phe pilin family.</text>
</comment>
<feature type="transmembrane region" description="Helical" evidence="7">
    <location>
        <begin position="7"/>
        <end position="31"/>
    </location>
</feature>
<dbReference type="AlphaFoldDB" id="A0A9X0ZRD2"/>
<dbReference type="Gene3D" id="3.30.700.10">
    <property type="entry name" value="Glycoprotein, Type 4 Pilin"/>
    <property type="match status" value="1"/>
</dbReference>
<accession>A0A9X0ZRD2</accession>
<sequence>MKAMQKGFTLIELMIVIAIIGILAAIALPAYQDYTVRSRVSEAMVAASAAKVNVQDVLASGNPRGEAAGYSQGYTAPTATNNVSAVAIDAGTGVITVTTTANAGNGTLTFTPNAPIGTALPTGTAAFTPPTDATAWRCAAAGATAGGFAGFTAGTLPARFAPTECR</sequence>
<protein>
    <submittedName>
        <fullName evidence="8">Pilin</fullName>
    </submittedName>
</protein>
<evidence type="ECO:0000256" key="2">
    <source>
        <dbReference type="ARBA" id="ARBA00011156"/>
    </source>
</evidence>